<dbReference type="SUPFAM" id="SSF53448">
    <property type="entry name" value="Nucleotide-diphospho-sugar transferases"/>
    <property type="match status" value="1"/>
</dbReference>
<evidence type="ECO:0000313" key="2">
    <source>
        <dbReference type="EMBL" id="KUG08669.1"/>
    </source>
</evidence>
<protein>
    <recommendedName>
        <fullName evidence="1">MobA-like NTP transferase domain-containing protein</fullName>
    </recommendedName>
</protein>
<dbReference type="EMBL" id="LNAL01000006">
    <property type="protein sequence ID" value="KUG08669.1"/>
    <property type="molecule type" value="Genomic_DNA"/>
</dbReference>
<dbReference type="RefSeq" id="WP_059070375.1">
    <property type="nucleotide sequence ID" value="NZ_LNAL01000006.1"/>
</dbReference>
<dbReference type="Gene3D" id="3.90.550.10">
    <property type="entry name" value="Spore Coat Polysaccharide Biosynthesis Protein SpsA, Chain A"/>
    <property type="match status" value="1"/>
</dbReference>
<accession>A0A9X0HMS3</accession>
<comment type="caution">
    <text evidence="2">The sequence shown here is derived from an EMBL/GenBank/DDBJ whole genome shotgun (WGS) entry which is preliminary data.</text>
</comment>
<dbReference type="InterPro" id="IPR029044">
    <property type="entry name" value="Nucleotide-diphossugar_trans"/>
</dbReference>
<feature type="domain" description="MobA-like NTP transferase" evidence="1">
    <location>
        <begin position="14"/>
        <end position="178"/>
    </location>
</feature>
<dbReference type="AlphaFoldDB" id="A0A9X0HMS3"/>
<name>A0A9X0HMS3_SOLP1</name>
<keyword evidence="3" id="KW-1185">Reference proteome</keyword>
<evidence type="ECO:0000259" key="1">
    <source>
        <dbReference type="Pfam" id="PF12804"/>
    </source>
</evidence>
<dbReference type="Pfam" id="PF12804">
    <property type="entry name" value="NTP_transf_3"/>
    <property type="match status" value="1"/>
</dbReference>
<dbReference type="CDD" id="cd04182">
    <property type="entry name" value="GT_2_like_f"/>
    <property type="match status" value="1"/>
</dbReference>
<evidence type="ECO:0000313" key="3">
    <source>
        <dbReference type="Proteomes" id="UP000054223"/>
    </source>
</evidence>
<organism evidence="2 3">
    <name type="scientific">Solirubrum puertoriconensis</name>
    <dbReference type="NCBI Taxonomy" id="1751427"/>
    <lineage>
        <taxon>Bacteria</taxon>
        <taxon>Pseudomonadati</taxon>
        <taxon>Bacteroidota</taxon>
        <taxon>Cytophagia</taxon>
        <taxon>Cytophagales</taxon>
    </lineage>
</organism>
<dbReference type="OrthoDB" id="9779263at2"/>
<sequence length="207" mass="21696">MSEFSPRAPHAVAAIILAAGSSSRMGKPKQLLNYQGTTLLRRVAEQAVAAGCAPIVLVTGHLHEPLLSEVHGLPIISVHNPAWALGMGSSLRIGLQALDQHTAYEQLSGVLVLLSDQPLVTTELLQSLIALHCTTDAPAVATRYAGSIGVPAVFARSQLQRLASLPPQQGAKKLLEHLGPEVATIDFAPAALDIDTPEQYAALLASS</sequence>
<dbReference type="PANTHER" id="PTHR43777:SF1">
    <property type="entry name" value="MOLYBDENUM COFACTOR CYTIDYLYLTRANSFERASE"/>
    <property type="match status" value="1"/>
</dbReference>
<dbReference type="PANTHER" id="PTHR43777">
    <property type="entry name" value="MOLYBDENUM COFACTOR CYTIDYLYLTRANSFERASE"/>
    <property type="match status" value="1"/>
</dbReference>
<dbReference type="Proteomes" id="UP000054223">
    <property type="component" value="Unassembled WGS sequence"/>
</dbReference>
<gene>
    <name evidence="2" type="ORF">ASU33_11030</name>
</gene>
<reference evidence="2 3" key="1">
    <citation type="submission" date="2015-11" db="EMBL/GenBank/DDBJ databases">
        <title>Solirubrum puertoriconensis gen. nov. an environmental bacteria isolated in Puerto Rico.</title>
        <authorList>
            <person name="Cuebas-Irizarry M.F."/>
            <person name="Montalvo-Rodriguez R."/>
        </authorList>
    </citation>
    <scope>NUCLEOTIDE SEQUENCE [LARGE SCALE GENOMIC DNA]</scope>
    <source>
        <strain evidence="2 3">MC1A</strain>
    </source>
</reference>
<dbReference type="InterPro" id="IPR025877">
    <property type="entry name" value="MobA-like_NTP_Trfase"/>
</dbReference>
<dbReference type="GO" id="GO:0016779">
    <property type="term" value="F:nucleotidyltransferase activity"/>
    <property type="evidence" value="ECO:0007669"/>
    <property type="project" value="UniProtKB-ARBA"/>
</dbReference>
<proteinExistence type="predicted"/>